<dbReference type="PANTHER" id="PTHR38116">
    <property type="entry name" value="CHROMOSOME 7, WHOLE GENOME SHOTGUN SEQUENCE"/>
    <property type="match status" value="1"/>
</dbReference>
<organism evidence="2 3">
    <name type="scientific">Aspergillus bombycis</name>
    <dbReference type="NCBI Taxonomy" id="109264"/>
    <lineage>
        <taxon>Eukaryota</taxon>
        <taxon>Fungi</taxon>
        <taxon>Dikarya</taxon>
        <taxon>Ascomycota</taxon>
        <taxon>Pezizomycotina</taxon>
        <taxon>Eurotiomycetes</taxon>
        <taxon>Eurotiomycetidae</taxon>
        <taxon>Eurotiales</taxon>
        <taxon>Aspergillaceae</taxon>
        <taxon>Aspergillus</taxon>
    </lineage>
</organism>
<feature type="compositionally biased region" description="Basic and acidic residues" evidence="1">
    <location>
        <begin position="1"/>
        <end position="21"/>
    </location>
</feature>
<name>A0A1F8A350_9EURO</name>
<dbReference type="OrthoDB" id="5973539at2759"/>
<feature type="compositionally biased region" description="Basic residues" evidence="1">
    <location>
        <begin position="22"/>
        <end position="33"/>
    </location>
</feature>
<dbReference type="CDD" id="cd14688">
    <property type="entry name" value="bZIP_YAP"/>
    <property type="match status" value="1"/>
</dbReference>
<evidence type="ECO:0000313" key="3">
    <source>
        <dbReference type="Proteomes" id="UP000179179"/>
    </source>
</evidence>
<dbReference type="InterPro" id="IPR021833">
    <property type="entry name" value="DUF3425"/>
</dbReference>
<evidence type="ECO:0000256" key="1">
    <source>
        <dbReference type="SAM" id="MobiDB-lite"/>
    </source>
</evidence>
<evidence type="ECO:0000313" key="2">
    <source>
        <dbReference type="EMBL" id="OGM46152.1"/>
    </source>
</evidence>
<comment type="caution">
    <text evidence="2">The sequence shown here is derived from an EMBL/GenBank/DDBJ whole genome shotgun (WGS) entry which is preliminary data.</text>
</comment>
<dbReference type="RefSeq" id="XP_022389869.1">
    <property type="nucleotide sequence ID" value="XM_022532065.1"/>
</dbReference>
<reference evidence="2 3" key="1">
    <citation type="journal article" date="2016" name="Genome Biol. Evol.">
        <title>Draft genome sequence of an aflatoxigenic Aspergillus species, A. bombycis.</title>
        <authorList>
            <person name="Moore G.G."/>
            <person name="Mack B.M."/>
            <person name="Beltz S.B."/>
            <person name="Gilbert M.K."/>
        </authorList>
    </citation>
    <scope>NUCLEOTIDE SEQUENCE [LARGE SCALE GENOMIC DNA]</scope>
    <source>
        <strain evidence="3">NRRL 26010</strain>
    </source>
</reference>
<dbReference type="AlphaFoldDB" id="A0A1F8A350"/>
<feature type="region of interest" description="Disordered" evidence="1">
    <location>
        <begin position="1"/>
        <end position="35"/>
    </location>
</feature>
<dbReference type="Proteomes" id="UP000179179">
    <property type="component" value="Unassembled WGS sequence"/>
</dbReference>
<sequence>MSEDPKYPYPWMRERRREQNARAKRRSRQRQKARQVAGLEVVKQSEGRLQLAVSAVPEPLYHVSNHPAISPCCMQHHRSAKPHLLYRELLGYFASVSDLENVAKILDAEQLGVASILKYGIIAMGGALDNHLFDLANQTCFCCWLELIKSDLKVSFNFGLALYSGVRRLSQMKGPSRWSIDAVGINTARMLLQIEPQSSDLRTIKLTSFSSTSAFLENARQLGLSLGDFVDDGSESPFCSRYQPISYHTLAADLQPTPEQLKIPHHPYLDIVPFPSFRAKALRAISSGTPAFNEDELCFDLAHDSMRCWGSTATSLHGRGNGTPWDARSWEVSPWFLKKWGFLVGNEDDAIYQNSLWWWSQR</sequence>
<gene>
    <name evidence="2" type="ORF">ABOM_004936</name>
</gene>
<evidence type="ECO:0008006" key="4">
    <source>
        <dbReference type="Google" id="ProtNLM"/>
    </source>
</evidence>
<dbReference type="GeneID" id="34448326"/>
<dbReference type="STRING" id="109264.A0A1F8A350"/>
<dbReference type="Pfam" id="PF11905">
    <property type="entry name" value="DUF3425"/>
    <property type="match status" value="1"/>
</dbReference>
<dbReference type="PANTHER" id="PTHR38116:SF5">
    <property type="entry name" value="BZIP DOMAIN-CONTAINING PROTEIN"/>
    <property type="match status" value="1"/>
</dbReference>
<accession>A0A1F8A350</accession>
<protein>
    <recommendedName>
        <fullName evidence="4">BZIP domain-containing protein</fullName>
    </recommendedName>
</protein>
<dbReference type="EMBL" id="LYCR01000034">
    <property type="protein sequence ID" value="OGM46152.1"/>
    <property type="molecule type" value="Genomic_DNA"/>
</dbReference>
<keyword evidence="3" id="KW-1185">Reference proteome</keyword>
<proteinExistence type="predicted"/>